<keyword evidence="4 8" id="KW-0812">Transmembrane</keyword>
<gene>
    <name evidence="10" type="ORF">J2751_000116</name>
</gene>
<dbReference type="RefSeq" id="WP_209482515.1">
    <property type="nucleotide sequence ID" value="NZ_JAGGKQ010000001.1"/>
</dbReference>
<comment type="similarity">
    <text evidence="8">Belongs to the binding-protein-dependent transport system permease family.</text>
</comment>
<dbReference type="CDD" id="cd06261">
    <property type="entry name" value="TM_PBP2"/>
    <property type="match status" value="1"/>
</dbReference>
<evidence type="ECO:0000256" key="8">
    <source>
        <dbReference type="RuleBase" id="RU363032"/>
    </source>
</evidence>
<dbReference type="EMBL" id="JAGGKQ010000001">
    <property type="protein sequence ID" value="MBP1921133.1"/>
    <property type="molecule type" value="Genomic_DNA"/>
</dbReference>
<evidence type="ECO:0000256" key="2">
    <source>
        <dbReference type="ARBA" id="ARBA00022448"/>
    </source>
</evidence>
<accession>A0A8T4GAL8</accession>
<keyword evidence="6 8" id="KW-1133">Transmembrane helix</keyword>
<keyword evidence="2 8" id="KW-0813">Transport</keyword>
<dbReference type="GO" id="GO:0022857">
    <property type="term" value="F:transmembrane transporter activity"/>
    <property type="evidence" value="ECO:0007669"/>
    <property type="project" value="InterPro"/>
</dbReference>
<feature type="transmembrane region" description="Helical" evidence="8">
    <location>
        <begin position="57"/>
        <end position="85"/>
    </location>
</feature>
<evidence type="ECO:0000256" key="4">
    <source>
        <dbReference type="ARBA" id="ARBA00022692"/>
    </source>
</evidence>
<dbReference type="InterPro" id="IPR043429">
    <property type="entry name" value="ArtM/GltK/GlnP/TcyL/YhdX-like"/>
</dbReference>
<feature type="transmembrane region" description="Helical" evidence="8">
    <location>
        <begin position="128"/>
        <end position="146"/>
    </location>
</feature>
<evidence type="ECO:0000256" key="6">
    <source>
        <dbReference type="ARBA" id="ARBA00022989"/>
    </source>
</evidence>
<dbReference type="Pfam" id="PF00528">
    <property type="entry name" value="BPD_transp_1"/>
    <property type="match status" value="1"/>
</dbReference>
<name>A0A8T4GAL8_9EURY</name>
<dbReference type="PANTHER" id="PTHR30614">
    <property type="entry name" value="MEMBRANE COMPONENT OF AMINO ACID ABC TRANSPORTER"/>
    <property type="match status" value="1"/>
</dbReference>
<evidence type="ECO:0000313" key="10">
    <source>
        <dbReference type="EMBL" id="MBP1921133.1"/>
    </source>
</evidence>
<dbReference type="SUPFAM" id="SSF161098">
    <property type="entry name" value="MetI-like"/>
    <property type="match status" value="1"/>
</dbReference>
<feature type="transmembrane region" description="Helical" evidence="8">
    <location>
        <begin position="97"/>
        <end position="122"/>
    </location>
</feature>
<feature type="domain" description="ABC transmembrane type-1" evidence="9">
    <location>
        <begin position="62"/>
        <end position="251"/>
    </location>
</feature>
<evidence type="ECO:0000313" key="11">
    <source>
        <dbReference type="Proteomes" id="UP000823588"/>
    </source>
</evidence>
<feature type="transmembrane region" description="Helical" evidence="8">
    <location>
        <begin position="234"/>
        <end position="253"/>
    </location>
</feature>
<comment type="caution">
    <text evidence="10">The sequence shown here is derived from an EMBL/GenBank/DDBJ whole genome shotgun (WGS) entry which is preliminary data.</text>
</comment>
<evidence type="ECO:0000256" key="7">
    <source>
        <dbReference type="ARBA" id="ARBA00023136"/>
    </source>
</evidence>
<evidence type="ECO:0000256" key="5">
    <source>
        <dbReference type="ARBA" id="ARBA00022970"/>
    </source>
</evidence>
<dbReference type="InterPro" id="IPR000515">
    <property type="entry name" value="MetI-like"/>
</dbReference>
<organism evidence="10 11">
    <name type="scientific">Halorubrum alkaliphilum</name>
    <dbReference type="NCBI Taxonomy" id="261290"/>
    <lineage>
        <taxon>Archaea</taxon>
        <taxon>Methanobacteriati</taxon>
        <taxon>Methanobacteriota</taxon>
        <taxon>Stenosarchaea group</taxon>
        <taxon>Halobacteria</taxon>
        <taxon>Halobacteriales</taxon>
        <taxon>Haloferacaceae</taxon>
        <taxon>Halorubrum</taxon>
    </lineage>
</organism>
<proteinExistence type="inferred from homology"/>
<dbReference type="InterPro" id="IPR035906">
    <property type="entry name" value="MetI-like_sf"/>
</dbReference>
<dbReference type="AlphaFoldDB" id="A0A8T4GAL8"/>
<dbReference type="NCBIfam" id="TIGR01726">
    <property type="entry name" value="HEQRo_perm_3TM"/>
    <property type="match status" value="1"/>
</dbReference>
<dbReference type="OrthoDB" id="323678at2157"/>
<keyword evidence="5" id="KW-0029">Amino-acid transport</keyword>
<keyword evidence="11" id="KW-1185">Reference proteome</keyword>
<dbReference type="Proteomes" id="UP000823588">
    <property type="component" value="Unassembled WGS sequence"/>
</dbReference>
<dbReference type="PROSITE" id="PS50928">
    <property type="entry name" value="ABC_TM1"/>
    <property type="match status" value="1"/>
</dbReference>
<evidence type="ECO:0000259" key="9">
    <source>
        <dbReference type="PROSITE" id="PS50928"/>
    </source>
</evidence>
<dbReference type="GO" id="GO:0006865">
    <property type="term" value="P:amino acid transport"/>
    <property type="evidence" value="ECO:0007669"/>
    <property type="project" value="UniProtKB-KW"/>
</dbReference>
<keyword evidence="3" id="KW-1003">Cell membrane</keyword>
<dbReference type="PANTHER" id="PTHR30614:SF0">
    <property type="entry name" value="L-CYSTINE TRANSPORT SYSTEM PERMEASE PROTEIN TCYL"/>
    <property type="match status" value="1"/>
</dbReference>
<keyword evidence="7 8" id="KW-0472">Membrane</keyword>
<protein>
    <submittedName>
        <fullName evidence="10">Polar amino acid transport system permease protein</fullName>
    </submittedName>
</protein>
<comment type="subcellular location">
    <subcellularLocation>
        <location evidence="1 8">Cell membrane</location>
        <topology evidence="1 8">Multi-pass membrane protein</topology>
    </subcellularLocation>
</comment>
<dbReference type="InterPro" id="IPR010065">
    <property type="entry name" value="AA_ABC_transptr_permease_3TM"/>
</dbReference>
<evidence type="ECO:0000256" key="3">
    <source>
        <dbReference type="ARBA" id="ARBA00022475"/>
    </source>
</evidence>
<dbReference type="Gene3D" id="1.10.3720.10">
    <property type="entry name" value="MetI-like"/>
    <property type="match status" value="1"/>
</dbReference>
<reference evidence="10" key="1">
    <citation type="submission" date="2021-03" db="EMBL/GenBank/DDBJ databases">
        <title>Genomic Encyclopedia of Type Strains, Phase IV (KMG-IV): sequencing the most valuable type-strain genomes for metagenomic binning, comparative biology and taxonomic classification.</title>
        <authorList>
            <person name="Goeker M."/>
        </authorList>
    </citation>
    <scope>NUCLEOTIDE SEQUENCE</scope>
    <source>
        <strain evidence="10">DSM 23564</strain>
    </source>
</reference>
<evidence type="ECO:0000256" key="1">
    <source>
        <dbReference type="ARBA" id="ARBA00004651"/>
    </source>
</evidence>
<dbReference type="GO" id="GO:0043190">
    <property type="term" value="C:ATP-binding cassette (ABC) transporter complex"/>
    <property type="evidence" value="ECO:0007669"/>
    <property type="project" value="InterPro"/>
</dbReference>
<sequence length="272" mass="28355">MSVGAALALVAVVAADSVTAGSISGIEAGTSVVGSATVPFQGDAVDDWAFVFRNMDYLLGGTLVTIGLTVASILLGFVVGFPAGAIEVYGDGILKRLVSAAGVVLRGTPIVVILVVVYFVIGVPQVNLGVYTLSSAVMAGILGLGFRSAAYQSQIFRASLASVDDGQLEAGRAIGLSQFEAVRHVVVPQALRRSIPGFQNEFTIVLKDTSIVFAIGLAELLTRGYDLFAEQTTAVLEVILVISAIYFVLTFTTNRALDYLGDRYAIPEGEAA</sequence>